<comment type="caution">
    <text evidence="1">The sequence shown here is derived from an EMBL/GenBank/DDBJ whole genome shotgun (WGS) entry which is preliminary data.</text>
</comment>
<dbReference type="EMBL" id="DQWE01000155">
    <property type="protein sequence ID" value="HDI82795.1"/>
    <property type="molecule type" value="Genomic_DNA"/>
</dbReference>
<sequence length="226" mass="26535">MKRIACHQPNFFPHLGFFRKLLMADVFVILDDVQFSRRSYTQRTLIKIQHTGKWLTVPVIKKGKYYQKIADVRIDNTRHWKKDHLMTFYYHYRAADYFDEIYPLLKDVYSEDFEFLMDFNMKGIRMIMSYLGIDKEFILSSELGIDKKGSEKILGIVKTLGGSVYVSGEGGSAYLVEEDFEREGIRIEFYPYPEPYPQLGFGFIKGLSIVDALFNIGMKTRRLIEP</sequence>
<dbReference type="Pfam" id="PF08889">
    <property type="entry name" value="WbqC"/>
    <property type="match status" value="1"/>
</dbReference>
<organism evidence="1">
    <name type="scientific">candidate division WOR-3 bacterium</name>
    <dbReference type="NCBI Taxonomy" id="2052148"/>
    <lineage>
        <taxon>Bacteria</taxon>
        <taxon>Bacteria division WOR-3</taxon>
    </lineage>
</organism>
<evidence type="ECO:0000313" key="1">
    <source>
        <dbReference type="EMBL" id="HDI82795.1"/>
    </source>
</evidence>
<proteinExistence type="predicted"/>
<accession>A0A7C0VC24</accession>
<reference evidence="1" key="1">
    <citation type="journal article" date="2020" name="mSystems">
        <title>Genome- and Community-Level Interaction Insights into Carbon Utilization and Element Cycling Functions of Hydrothermarchaeota in Hydrothermal Sediment.</title>
        <authorList>
            <person name="Zhou Z."/>
            <person name="Liu Y."/>
            <person name="Xu W."/>
            <person name="Pan J."/>
            <person name="Luo Z.H."/>
            <person name="Li M."/>
        </authorList>
    </citation>
    <scope>NUCLEOTIDE SEQUENCE [LARGE SCALE GENOMIC DNA]</scope>
    <source>
        <strain evidence="1">HyVt-102</strain>
    </source>
</reference>
<name>A0A7C0VC24_UNCW3</name>
<protein>
    <recommendedName>
        <fullName evidence="2">WbqC family protein</fullName>
    </recommendedName>
</protein>
<dbReference type="Proteomes" id="UP000885847">
    <property type="component" value="Unassembled WGS sequence"/>
</dbReference>
<dbReference type="InterPro" id="IPR014985">
    <property type="entry name" value="WbqC"/>
</dbReference>
<gene>
    <name evidence="1" type="ORF">ENF18_03270</name>
</gene>
<evidence type="ECO:0008006" key="2">
    <source>
        <dbReference type="Google" id="ProtNLM"/>
    </source>
</evidence>
<dbReference type="AlphaFoldDB" id="A0A7C0VC24"/>